<evidence type="ECO:0000256" key="2">
    <source>
        <dbReference type="ARBA" id="ARBA00022692"/>
    </source>
</evidence>
<evidence type="ECO:0008006" key="8">
    <source>
        <dbReference type="Google" id="ProtNLM"/>
    </source>
</evidence>
<feature type="transmembrane region" description="Helical" evidence="5">
    <location>
        <begin position="72"/>
        <end position="92"/>
    </location>
</feature>
<evidence type="ECO:0000313" key="7">
    <source>
        <dbReference type="Proteomes" id="UP001157134"/>
    </source>
</evidence>
<dbReference type="InterPro" id="IPR032808">
    <property type="entry name" value="DoxX"/>
</dbReference>
<feature type="transmembrane region" description="Helical" evidence="5">
    <location>
        <begin position="44"/>
        <end position="65"/>
    </location>
</feature>
<keyword evidence="3 5" id="KW-1133">Transmembrane helix</keyword>
<dbReference type="Proteomes" id="UP001157134">
    <property type="component" value="Unassembled WGS sequence"/>
</dbReference>
<comment type="subcellular location">
    <subcellularLocation>
        <location evidence="1">Membrane</location>
        <topology evidence="1">Multi-pass membrane protein</topology>
    </subcellularLocation>
</comment>
<dbReference type="RefSeq" id="WP_284297555.1">
    <property type="nucleotide sequence ID" value="NZ_BSSV01000003.1"/>
</dbReference>
<sequence length="114" mass="12710">MLAITLLLISFFLFASSIKLTGWQRGIFEIQLGFFENYGLNRQIMFIVGLIELTASLLLISALVTDKENLKSLGAIMIIFASIGASYFHLRFDTTKDALPAFITLTLSTMLLIN</sequence>
<keyword evidence="4 5" id="KW-0472">Membrane</keyword>
<evidence type="ECO:0000313" key="6">
    <source>
        <dbReference type="EMBL" id="GLX85442.1"/>
    </source>
</evidence>
<organism evidence="6 7">
    <name type="scientific">Thalassotalea loyana</name>
    <dbReference type="NCBI Taxonomy" id="280483"/>
    <lineage>
        <taxon>Bacteria</taxon>
        <taxon>Pseudomonadati</taxon>
        <taxon>Pseudomonadota</taxon>
        <taxon>Gammaproteobacteria</taxon>
        <taxon>Alteromonadales</taxon>
        <taxon>Colwelliaceae</taxon>
        <taxon>Thalassotalea</taxon>
    </lineage>
</organism>
<evidence type="ECO:0000256" key="3">
    <source>
        <dbReference type="ARBA" id="ARBA00022989"/>
    </source>
</evidence>
<gene>
    <name evidence="6" type="ORF">tloyanaT_16940</name>
</gene>
<protein>
    <recommendedName>
        <fullName evidence="8">DoxX family protein</fullName>
    </recommendedName>
</protein>
<evidence type="ECO:0000256" key="5">
    <source>
        <dbReference type="SAM" id="Phobius"/>
    </source>
</evidence>
<reference evidence="6 7" key="1">
    <citation type="submission" date="2023-03" db="EMBL/GenBank/DDBJ databases">
        <title>Thalassotalea loyana LMG 22536T draft genome sequence.</title>
        <authorList>
            <person name="Sawabe T."/>
        </authorList>
    </citation>
    <scope>NUCLEOTIDE SEQUENCE [LARGE SCALE GENOMIC DNA]</scope>
    <source>
        <strain evidence="6 7">LMG 22536</strain>
    </source>
</reference>
<dbReference type="Pfam" id="PF13564">
    <property type="entry name" value="DoxX_2"/>
    <property type="match status" value="1"/>
</dbReference>
<comment type="caution">
    <text evidence="6">The sequence shown here is derived from an EMBL/GenBank/DDBJ whole genome shotgun (WGS) entry which is preliminary data.</text>
</comment>
<accession>A0ABQ6HFD4</accession>
<keyword evidence="2 5" id="KW-0812">Transmembrane</keyword>
<name>A0ABQ6HFD4_9GAMM</name>
<dbReference type="EMBL" id="BSSV01000003">
    <property type="protein sequence ID" value="GLX85442.1"/>
    <property type="molecule type" value="Genomic_DNA"/>
</dbReference>
<evidence type="ECO:0000256" key="4">
    <source>
        <dbReference type="ARBA" id="ARBA00023136"/>
    </source>
</evidence>
<proteinExistence type="predicted"/>
<keyword evidence="7" id="KW-1185">Reference proteome</keyword>
<evidence type="ECO:0000256" key="1">
    <source>
        <dbReference type="ARBA" id="ARBA00004141"/>
    </source>
</evidence>